<organism evidence="2 3">
    <name type="scientific">Coniochaeta hoffmannii</name>
    <dbReference type="NCBI Taxonomy" id="91930"/>
    <lineage>
        <taxon>Eukaryota</taxon>
        <taxon>Fungi</taxon>
        <taxon>Dikarya</taxon>
        <taxon>Ascomycota</taxon>
        <taxon>Pezizomycotina</taxon>
        <taxon>Sordariomycetes</taxon>
        <taxon>Sordariomycetidae</taxon>
        <taxon>Coniochaetales</taxon>
        <taxon>Coniochaetaceae</taxon>
        <taxon>Coniochaeta</taxon>
    </lineage>
</organism>
<proteinExistence type="predicted"/>
<evidence type="ECO:0000313" key="2">
    <source>
        <dbReference type="EMBL" id="KAJ9165223.1"/>
    </source>
</evidence>
<dbReference type="SUPFAM" id="SSF51197">
    <property type="entry name" value="Clavaminate synthase-like"/>
    <property type="match status" value="1"/>
</dbReference>
<dbReference type="SMART" id="SM00939">
    <property type="entry name" value="PepX_C"/>
    <property type="match status" value="1"/>
</dbReference>
<dbReference type="InterPro" id="IPR008979">
    <property type="entry name" value="Galactose-bd-like_sf"/>
</dbReference>
<keyword evidence="3" id="KW-1185">Reference proteome</keyword>
<name>A0AA38S032_9PEZI</name>
<dbReference type="GO" id="GO:0008239">
    <property type="term" value="F:dipeptidyl-peptidase activity"/>
    <property type="evidence" value="ECO:0007669"/>
    <property type="project" value="InterPro"/>
</dbReference>
<protein>
    <submittedName>
        <fullName evidence="2">Phytanoyl-dioxygenase</fullName>
    </submittedName>
</protein>
<feature type="domain" description="Xaa-Pro dipeptidyl-peptidase C-terminal" evidence="1">
    <location>
        <begin position="235"/>
        <end position="454"/>
    </location>
</feature>
<dbReference type="InterPro" id="IPR008775">
    <property type="entry name" value="Phytyl_CoA_dOase-like"/>
</dbReference>
<dbReference type="PANTHER" id="PTHR31630:SF7">
    <property type="entry name" value="PHYTANOYL-COA DIOXYGENASE"/>
    <property type="match status" value="1"/>
</dbReference>
<dbReference type="Pfam" id="PF08530">
    <property type="entry name" value="PepX_C"/>
    <property type="match status" value="1"/>
</dbReference>
<dbReference type="EMBL" id="JANBVN010000005">
    <property type="protein sequence ID" value="KAJ9165223.1"/>
    <property type="molecule type" value="Genomic_DNA"/>
</dbReference>
<dbReference type="Pfam" id="PF05721">
    <property type="entry name" value="PhyH"/>
    <property type="match status" value="1"/>
</dbReference>
<dbReference type="SUPFAM" id="SSF49785">
    <property type="entry name" value="Galactose-binding domain-like"/>
    <property type="match status" value="1"/>
</dbReference>
<evidence type="ECO:0000259" key="1">
    <source>
        <dbReference type="SMART" id="SM00939"/>
    </source>
</evidence>
<dbReference type="Gene3D" id="2.60.120.260">
    <property type="entry name" value="Galactose-binding domain-like"/>
    <property type="match status" value="1"/>
</dbReference>
<evidence type="ECO:0000313" key="3">
    <source>
        <dbReference type="Proteomes" id="UP001174691"/>
    </source>
</evidence>
<dbReference type="AlphaFoldDB" id="A0AA38S032"/>
<dbReference type="Gene3D" id="2.60.120.620">
    <property type="entry name" value="q2cbj1_9rhob like domain"/>
    <property type="match status" value="1"/>
</dbReference>
<gene>
    <name evidence="2" type="ORF">NKR19_g605</name>
</gene>
<comment type="caution">
    <text evidence="2">The sequence shown here is derived from an EMBL/GenBank/DDBJ whole genome shotgun (WGS) entry which is preliminary data.</text>
</comment>
<dbReference type="Proteomes" id="UP001174691">
    <property type="component" value="Unassembled WGS sequence"/>
</dbReference>
<accession>A0AA38S032</accession>
<reference evidence="2" key="1">
    <citation type="submission" date="2022-07" db="EMBL/GenBank/DDBJ databases">
        <title>Fungi with potential for degradation of polypropylene.</title>
        <authorList>
            <person name="Gostincar C."/>
        </authorList>
    </citation>
    <scope>NUCLEOTIDE SEQUENCE</scope>
    <source>
        <strain evidence="2">EXF-13287</strain>
    </source>
</reference>
<dbReference type="InterPro" id="IPR013736">
    <property type="entry name" value="Xaa-Pro_dipept_C"/>
</dbReference>
<sequence>MPAVMVGIKKTTEPNESLLDEDKCVYSLKVDGTDPKFGDFRDDLVRDGYAVVKGAVPRERALQYADKMYSLLESFKLGYDRNDPSTVHPDKLPVINEKGMLLPYGACHEDFVWAIRSEPGVVGAFEKVYDTEDLIVPFDTISYGFANRTNLPANNPWPHQDQDPDTPGFRYLQGLVNLLPNGPNDGGLIVCRGGHALSEEFHNDMRGKEERIPAWTKEWYGYTDKGTQWLRDHNLEWIKVEADPGDLILWDSRTPHYNVPTTTSFSTTFPVPNTKYLEFFLSSQGKLSDKAPASVESLTYNTEDRNDRVEFTHTFAEPSRLIGIPKTTLYVSAESRDDFVIFDQHSVNTWAGQMGILRASHREIDPSKSLHPNIPFHPHERQQKVPPGTVVKLEIGIWALGVDYDAGESISIRIGGQNHSAAEFTAWSVPRPEHELNKGKHTVYFGGEYPSSLVLPDVGKP</sequence>
<dbReference type="PANTHER" id="PTHR31630">
    <property type="entry name" value="PHYTANOYL-COA DIOXYGENASE-RELATED-RELATED"/>
    <property type="match status" value="1"/>
</dbReference>